<keyword evidence="2" id="KW-1185">Reference proteome</keyword>
<protein>
    <submittedName>
        <fullName evidence="1">Uncharacterized protein</fullName>
    </submittedName>
</protein>
<sequence>MRYVKIEFEDEEQYERVSELKDAHGLTWKGLLLRGTRGLDSGGPLDED</sequence>
<dbReference type="AlphaFoldDB" id="M0NM98"/>
<dbReference type="RefSeq" id="WP_008007172.1">
    <property type="nucleotide sequence ID" value="NZ_AOJG01000034.1"/>
</dbReference>
<name>M0NM98_9EURY</name>
<evidence type="ECO:0000313" key="2">
    <source>
        <dbReference type="Proteomes" id="UP000011650"/>
    </source>
</evidence>
<evidence type="ECO:0000313" key="1">
    <source>
        <dbReference type="EMBL" id="EMA58713.1"/>
    </source>
</evidence>
<reference evidence="1 2" key="1">
    <citation type="journal article" date="2014" name="PLoS Genet.">
        <title>Phylogenetically driven sequencing of extremely halophilic archaea reveals strategies for static and dynamic osmo-response.</title>
        <authorList>
            <person name="Becker E.A."/>
            <person name="Seitzer P.M."/>
            <person name="Tritt A."/>
            <person name="Larsen D."/>
            <person name="Krusor M."/>
            <person name="Yao A.I."/>
            <person name="Wu D."/>
            <person name="Madern D."/>
            <person name="Eisen J.A."/>
            <person name="Darling A.E."/>
            <person name="Facciotti M.T."/>
        </authorList>
    </citation>
    <scope>NUCLEOTIDE SEQUENCE [LARGE SCALE GENOMIC DNA]</scope>
    <source>
        <strain evidence="1 2">DSM 21995</strain>
    </source>
</reference>
<organism evidence="1 2">
    <name type="scientific">Halorubrum lipolyticum DSM 21995</name>
    <dbReference type="NCBI Taxonomy" id="1227482"/>
    <lineage>
        <taxon>Archaea</taxon>
        <taxon>Methanobacteriati</taxon>
        <taxon>Methanobacteriota</taxon>
        <taxon>Stenosarchaea group</taxon>
        <taxon>Halobacteria</taxon>
        <taxon>Halobacteriales</taxon>
        <taxon>Haloferacaceae</taxon>
        <taxon>Halorubrum</taxon>
    </lineage>
</organism>
<accession>M0NM98</accession>
<dbReference type="STRING" id="1227482.C469_12860"/>
<dbReference type="OrthoDB" id="256286at2157"/>
<gene>
    <name evidence="1" type="ORF">C469_12860</name>
</gene>
<proteinExistence type="predicted"/>
<comment type="caution">
    <text evidence="1">The sequence shown here is derived from an EMBL/GenBank/DDBJ whole genome shotgun (WGS) entry which is preliminary data.</text>
</comment>
<dbReference type="Proteomes" id="UP000011650">
    <property type="component" value="Unassembled WGS sequence"/>
</dbReference>
<dbReference type="EMBL" id="AOJG01000034">
    <property type="protein sequence ID" value="EMA58713.1"/>
    <property type="molecule type" value="Genomic_DNA"/>
</dbReference>